<dbReference type="AlphaFoldDB" id="A0A538SPP5"/>
<dbReference type="GO" id="GO:0009378">
    <property type="term" value="F:four-way junction helicase activity"/>
    <property type="evidence" value="ECO:0007669"/>
    <property type="project" value="InterPro"/>
</dbReference>
<dbReference type="CDD" id="cd14332">
    <property type="entry name" value="UBA_RuvA_C"/>
    <property type="match status" value="1"/>
</dbReference>
<dbReference type="CDD" id="cd00085">
    <property type="entry name" value="HNHc"/>
    <property type="match status" value="1"/>
</dbReference>
<sequence length="349" mass="37865">MAEGRLHLTAVNLLAPYLTPENAEALLKAAAHRTKSEIEQLLAESFPRSETLALVQALPSSPPLPEDQRPPVPPQTCASDGVGVTRGVAPEQVPLAPRSNTTPVAPERFLVQFTFGKTEHDDLQYAQALLSHVIPSGDIARVIARALKALISQQEKRKLGATSKPRPSPRRATSERHIPAHVRHAVWERDGGQCTFTSPDGHRCPARTLLQFDHVDPVALGGQATVDGVRLLCAVHNQYAAECAFGSQFMANKREEARRARAETRAAAARREAEAREAAAAAERAKELDVVPALRNLGFRADQARLAAAHCDSTVPDGPLEERLRTALRFLAPPARRWRPVPNGLAPAP</sequence>
<dbReference type="GO" id="GO:0005524">
    <property type="term" value="F:ATP binding"/>
    <property type="evidence" value="ECO:0007669"/>
    <property type="project" value="InterPro"/>
</dbReference>
<evidence type="ECO:0000256" key="2">
    <source>
        <dbReference type="SAM" id="MobiDB-lite"/>
    </source>
</evidence>
<dbReference type="InterPro" id="IPR003615">
    <property type="entry name" value="HNH_nuc"/>
</dbReference>
<dbReference type="GO" id="GO:0009379">
    <property type="term" value="C:Holliday junction helicase complex"/>
    <property type="evidence" value="ECO:0007669"/>
    <property type="project" value="InterPro"/>
</dbReference>
<evidence type="ECO:0000313" key="3">
    <source>
        <dbReference type="EMBL" id="TMQ53327.1"/>
    </source>
</evidence>
<feature type="region of interest" description="Disordered" evidence="2">
    <location>
        <begin position="155"/>
        <end position="175"/>
    </location>
</feature>
<protein>
    <recommendedName>
        <fullName evidence="5">HNH endonuclease</fullName>
    </recommendedName>
</protein>
<evidence type="ECO:0000256" key="1">
    <source>
        <dbReference type="SAM" id="Coils"/>
    </source>
</evidence>
<dbReference type="EMBL" id="VBOT01000020">
    <property type="protein sequence ID" value="TMQ53327.1"/>
    <property type="molecule type" value="Genomic_DNA"/>
</dbReference>
<dbReference type="SUPFAM" id="SSF46929">
    <property type="entry name" value="DNA helicase RuvA subunit, C-terminal domain"/>
    <property type="match status" value="1"/>
</dbReference>
<organism evidence="3 4">
    <name type="scientific">Eiseniibacteriota bacterium</name>
    <dbReference type="NCBI Taxonomy" id="2212470"/>
    <lineage>
        <taxon>Bacteria</taxon>
        <taxon>Candidatus Eiseniibacteriota</taxon>
    </lineage>
</organism>
<name>A0A538SPP5_UNCEI</name>
<evidence type="ECO:0000313" key="4">
    <source>
        <dbReference type="Proteomes" id="UP000320184"/>
    </source>
</evidence>
<feature type="coiled-coil region" evidence="1">
    <location>
        <begin position="250"/>
        <end position="288"/>
    </location>
</feature>
<accession>A0A538SPP5</accession>
<gene>
    <name evidence="3" type="ORF">E6K73_01530</name>
</gene>
<keyword evidence="1" id="KW-0175">Coiled coil</keyword>
<dbReference type="GO" id="GO:0006310">
    <property type="term" value="P:DNA recombination"/>
    <property type="evidence" value="ECO:0007669"/>
    <property type="project" value="InterPro"/>
</dbReference>
<dbReference type="Proteomes" id="UP000320184">
    <property type="component" value="Unassembled WGS sequence"/>
</dbReference>
<dbReference type="GO" id="GO:0006281">
    <property type="term" value="P:DNA repair"/>
    <property type="evidence" value="ECO:0007669"/>
    <property type="project" value="InterPro"/>
</dbReference>
<comment type="caution">
    <text evidence="3">The sequence shown here is derived from an EMBL/GenBank/DDBJ whole genome shotgun (WGS) entry which is preliminary data.</text>
</comment>
<evidence type="ECO:0008006" key="5">
    <source>
        <dbReference type="Google" id="ProtNLM"/>
    </source>
</evidence>
<proteinExistence type="predicted"/>
<reference evidence="3 4" key="1">
    <citation type="journal article" date="2019" name="Nat. Microbiol.">
        <title>Mediterranean grassland soil C-N compound turnover is dependent on rainfall and depth, and is mediated by genomically divergent microorganisms.</title>
        <authorList>
            <person name="Diamond S."/>
            <person name="Andeer P.F."/>
            <person name="Li Z."/>
            <person name="Crits-Christoph A."/>
            <person name="Burstein D."/>
            <person name="Anantharaman K."/>
            <person name="Lane K.R."/>
            <person name="Thomas B.C."/>
            <person name="Pan C."/>
            <person name="Northen T.R."/>
            <person name="Banfield J.F."/>
        </authorList>
    </citation>
    <scope>NUCLEOTIDE SEQUENCE [LARGE SCALE GENOMIC DNA]</scope>
    <source>
        <strain evidence="3">WS_3</strain>
    </source>
</reference>
<dbReference type="InterPro" id="IPR036267">
    <property type="entry name" value="RuvA_C_sf"/>
</dbReference>
<dbReference type="InterPro" id="IPR011114">
    <property type="entry name" value="RuvA_C"/>
</dbReference>